<feature type="compositionally biased region" description="Basic and acidic residues" evidence="2">
    <location>
        <begin position="401"/>
        <end position="411"/>
    </location>
</feature>
<proteinExistence type="predicted"/>
<dbReference type="EMBL" id="PUHW01000022">
    <property type="protein sequence ID" value="KAG0690688.1"/>
    <property type="molecule type" value="Genomic_DNA"/>
</dbReference>
<dbReference type="OrthoDB" id="4158994at2759"/>
<feature type="transmembrane region" description="Helical" evidence="3">
    <location>
        <begin position="216"/>
        <end position="237"/>
    </location>
</feature>
<feature type="compositionally biased region" description="Polar residues" evidence="2">
    <location>
        <begin position="24"/>
        <end position="59"/>
    </location>
</feature>
<dbReference type="AlphaFoldDB" id="A0A9P6WQX2"/>
<keyword evidence="3" id="KW-1133">Transmembrane helix</keyword>
<reference evidence="4" key="1">
    <citation type="submission" date="2020-11" db="EMBL/GenBank/DDBJ databases">
        <title>Kefir isolates.</title>
        <authorList>
            <person name="Marcisauskas S."/>
            <person name="Kim Y."/>
            <person name="Blasche S."/>
        </authorList>
    </citation>
    <scope>NUCLEOTIDE SEQUENCE</scope>
    <source>
        <strain evidence="4">Olga-1</strain>
    </source>
</reference>
<evidence type="ECO:0000313" key="5">
    <source>
        <dbReference type="Proteomes" id="UP000697127"/>
    </source>
</evidence>
<evidence type="ECO:0008006" key="6">
    <source>
        <dbReference type="Google" id="ProtNLM"/>
    </source>
</evidence>
<feature type="compositionally biased region" description="Acidic residues" evidence="2">
    <location>
        <begin position="391"/>
        <end position="400"/>
    </location>
</feature>
<evidence type="ECO:0000256" key="2">
    <source>
        <dbReference type="SAM" id="MobiDB-lite"/>
    </source>
</evidence>
<evidence type="ECO:0000256" key="1">
    <source>
        <dbReference type="SAM" id="Coils"/>
    </source>
</evidence>
<feature type="transmembrane region" description="Helical" evidence="3">
    <location>
        <begin position="90"/>
        <end position="114"/>
    </location>
</feature>
<organism evidence="4 5">
    <name type="scientific">Pichia californica</name>
    <dbReference type="NCBI Taxonomy" id="460514"/>
    <lineage>
        <taxon>Eukaryota</taxon>
        <taxon>Fungi</taxon>
        <taxon>Dikarya</taxon>
        <taxon>Ascomycota</taxon>
        <taxon>Saccharomycotina</taxon>
        <taxon>Pichiomycetes</taxon>
        <taxon>Pichiales</taxon>
        <taxon>Pichiaceae</taxon>
        <taxon>Pichia</taxon>
    </lineage>
</organism>
<keyword evidence="5" id="KW-1185">Reference proteome</keyword>
<dbReference type="Proteomes" id="UP000697127">
    <property type="component" value="Unassembled WGS sequence"/>
</dbReference>
<feature type="region of interest" description="Disordered" evidence="2">
    <location>
        <begin position="391"/>
        <end position="439"/>
    </location>
</feature>
<evidence type="ECO:0000313" key="4">
    <source>
        <dbReference type="EMBL" id="KAG0690688.1"/>
    </source>
</evidence>
<name>A0A9P6WQX2_9ASCO</name>
<feature type="region of interest" description="Disordered" evidence="2">
    <location>
        <begin position="493"/>
        <end position="546"/>
    </location>
</feature>
<accession>A0A9P6WQX2</accession>
<feature type="coiled-coil region" evidence="1">
    <location>
        <begin position="732"/>
        <end position="810"/>
    </location>
</feature>
<sequence>MPSLSPQGNNNNNNNSNIPISAEHNGNSSGTNIPHTSNTTNSHDQSMRTGSNTPQQSHNISLSNESIYQSENDQQSKISSLPSYPLLDTFSLLCVLMIFPHWFSTICLILYVFMGNPDFLDSMLLFLLKHKINRSPATTTTTTTTTTTSSSNSKSTVLIVGDISLILFLSYLLLDAVFMCAIFFFIPGLVPYIILLSKSFIASNLTSLKNRYILDAFLSCTLLLLLENSMLYIIKHFEIFRGENILSLTSTLSSTDFLYPLYYTSTTSFTKTLLFYLTFHKIRENSSIMYQMEYALHFFHATLSMYIIIHSLNPVLRRFVFINRFYSYFESFVSDENLSDQQDFGNIPNDNFINNINNNRTTFQTVFQIPKEISGSTLPFLSFNKIFVDDSETETENENDNEQHNKNDELGQHNFNSSKIDDLSDDSTLNANSNDEKIPMWFPEDDQVINMNDVSSPGFVVAQNFENFCKMIWNSSAHLLSSHSTSSLLSQEMNSSSSSFSSSSTLPQSTSNQNVTTTNTTNTPTLSSLSSNGNISSSNIPSNITSSKFKNNRDYLMNNQQRRISSKSRNLLVSNDKKAKLNQLKYQQPLWLFLNAARTMFSRQDYYSGDYYSQNAIVTTGYGVDDYARNTNSSSQCFIWFTGETTLAFELHNISLEQLLIKVNGIIWEHVSSCAFFGREMVIINGLSPLSQYDIDFVKITLNGELIHLTTTTVSTVFQNKTVTESNISSPLATLQRSVVTTQEAIEREKARLKKMKADWRKRSSQLKSEIENLNNRSNFSDESRNYKKLDSLRQNVAKSDIEVATLSKKSEEVRLLQTEVEEKYLDAKRLYETEYRSFNKFENESKNSIMKQEKNIKSLLSEKNQLLMKKEKIISKKLRIHHDVELLTNELKTLKKTEIALRVERRKFRSIQREEKYKLLVNDIKKIEKQLRGRTMNTYQ</sequence>
<evidence type="ECO:0000256" key="3">
    <source>
        <dbReference type="SAM" id="Phobius"/>
    </source>
</evidence>
<feature type="transmembrane region" description="Helical" evidence="3">
    <location>
        <begin position="165"/>
        <end position="195"/>
    </location>
</feature>
<keyword evidence="3" id="KW-0812">Transmembrane</keyword>
<protein>
    <recommendedName>
        <fullName evidence="6">Ubiquitination network signaling protein</fullName>
    </recommendedName>
</protein>
<comment type="caution">
    <text evidence="4">The sequence shown here is derived from an EMBL/GenBank/DDBJ whole genome shotgun (WGS) entry which is preliminary data.</text>
</comment>
<gene>
    <name evidence="4" type="ORF">C6P40_001911</name>
</gene>
<keyword evidence="1" id="KW-0175">Coiled coil</keyword>
<keyword evidence="3" id="KW-0472">Membrane</keyword>
<feature type="region of interest" description="Disordered" evidence="2">
    <location>
        <begin position="1"/>
        <end position="59"/>
    </location>
</feature>
<feature type="transmembrane region" description="Helical" evidence="3">
    <location>
        <begin position="291"/>
        <end position="309"/>
    </location>
</feature>